<dbReference type="AlphaFoldDB" id="A0AA39Q249"/>
<sequence length="242" mass="26766">MSPLPVLRLGCRRFAAFHHSLLRPCSAATRWRALSTATSTASQKSFSTTEPSEQHVYHGPLSNTFRRLKLFSWTTLGLTSTISPFMFVIESNLPASARLSLATIAVTTSAASTAIVGWVTHPYVTTLRRLEPPNPGGVPEIEMTTYSLTLKPRITRVYDPDFIIDTSRPFAKWELAKSVALPVERRPTIPVTGSEETVAETMDSNGEVIGSWVVRWAENGEGTCRSIGSVVRHFNVHLELLR</sequence>
<organism evidence="1 2">
    <name type="scientific">Armillaria luteobubalina</name>
    <dbReference type="NCBI Taxonomy" id="153913"/>
    <lineage>
        <taxon>Eukaryota</taxon>
        <taxon>Fungi</taxon>
        <taxon>Dikarya</taxon>
        <taxon>Basidiomycota</taxon>
        <taxon>Agaricomycotina</taxon>
        <taxon>Agaricomycetes</taxon>
        <taxon>Agaricomycetidae</taxon>
        <taxon>Agaricales</taxon>
        <taxon>Marasmiineae</taxon>
        <taxon>Physalacriaceae</taxon>
        <taxon>Armillaria</taxon>
    </lineage>
</organism>
<dbReference type="InterPro" id="IPR009724">
    <property type="entry name" value="TMEM70"/>
</dbReference>
<name>A0AA39Q249_9AGAR</name>
<evidence type="ECO:0000313" key="2">
    <source>
        <dbReference type="Proteomes" id="UP001175228"/>
    </source>
</evidence>
<dbReference type="GO" id="GO:0031966">
    <property type="term" value="C:mitochondrial membrane"/>
    <property type="evidence" value="ECO:0007669"/>
    <property type="project" value="TreeGrafter"/>
</dbReference>
<evidence type="ECO:0000313" key="1">
    <source>
        <dbReference type="EMBL" id="KAK0494838.1"/>
    </source>
</evidence>
<dbReference type="Proteomes" id="UP001175228">
    <property type="component" value="Unassembled WGS sequence"/>
</dbReference>
<accession>A0AA39Q249</accession>
<dbReference type="PANTHER" id="PTHR13281:SF0">
    <property type="entry name" value="TRANSMEMBRANE PROTEIN 70, MITOCHONDRIAL"/>
    <property type="match status" value="1"/>
</dbReference>
<dbReference type="EMBL" id="JAUEPU010000019">
    <property type="protein sequence ID" value="KAK0494838.1"/>
    <property type="molecule type" value="Genomic_DNA"/>
</dbReference>
<reference evidence="1" key="1">
    <citation type="submission" date="2023-06" db="EMBL/GenBank/DDBJ databases">
        <authorList>
            <consortium name="Lawrence Berkeley National Laboratory"/>
            <person name="Ahrendt S."/>
            <person name="Sahu N."/>
            <person name="Indic B."/>
            <person name="Wong-Bajracharya J."/>
            <person name="Merenyi Z."/>
            <person name="Ke H.-M."/>
            <person name="Monk M."/>
            <person name="Kocsube S."/>
            <person name="Drula E."/>
            <person name="Lipzen A."/>
            <person name="Balint B."/>
            <person name="Henrissat B."/>
            <person name="Andreopoulos B."/>
            <person name="Martin F.M."/>
            <person name="Harder C.B."/>
            <person name="Rigling D."/>
            <person name="Ford K.L."/>
            <person name="Foster G.D."/>
            <person name="Pangilinan J."/>
            <person name="Papanicolaou A."/>
            <person name="Barry K."/>
            <person name="LaButti K."/>
            <person name="Viragh M."/>
            <person name="Koriabine M."/>
            <person name="Yan M."/>
            <person name="Riley R."/>
            <person name="Champramary S."/>
            <person name="Plett K.L."/>
            <person name="Tsai I.J."/>
            <person name="Slot J."/>
            <person name="Sipos G."/>
            <person name="Plett J."/>
            <person name="Nagy L.G."/>
            <person name="Grigoriev I.V."/>
        </authorList>
    </citation>
    <scope>NUCLEOTIDE SEQUENCE</scope>
    <source>
        <strain evidence="1">HWK02</strain>
    </source>
</reference>
<protein>
    <submittedName>
        <fullName evidence="1">Uncharacterized protein</fullName>
    </submittedName>
</protein>
<comment type="caution">
    <text evidence="1">The sequence shown here is derived from an EMBL/GenBank/DDBJ whole genome shotgun (WGS) entry which is preliminary data.</text>
</comment>
<keyword evidence="2" id="KW-1185">Reference proteome</keyword>
<dbReference type="PANTHER" id="PTHR13281">
    <property type="entry name" value="TRANSMEMBRANE PROTEIN 70, MITOCHONDRIAL"/>
    <property type="match status" value="1"/>
</dbReference>
<gene>
    <name evidence="1" type="ORF">EDD18DRAFT_1354828</name>
</gene>
<dbReference type="GO" id="GO:0033615">
    <property type="term" value="P:mitochondrial proton-transporting ATP synthase complex assembly"/>
    <property type="evidence" value="ECO:0007669"/>
    <property type="project" value="TreeGrafter"/>
</dbReference>
<proteinExistence type="predicted"/>